<name>A0A1F4Q353_UNCSA</name>
<organism evidence="5 6">
    <name type="scientific">candidate division WOR-1 bacterium RIFCSPHIGHO2_01_FULL_53_15</name>
    <dbReference type="NCBI Taxonomy" id="1802564"/>
    <lineage>
        <taxon>Bacteria</taxon>
        <taxon>Bacillati</taxon>
        <taxon>Saganbacteria</taxon>
    </lineage>
</organism>
<proteinExistence type="predicted"/>
<dbReference type="Proteomes" id="UP000178724">
    <property type="component" value="Unassembled WGS sequence"/>
</dbReference>
<protein>
    <submittedName>
        <fullName evidence="5">Molybdenum cofactor biosynthesis protein</fullName>
    </submittedName>
</protein>
<dbReference type="EMBL" id="METM01000008">
    <property type="protein sequence ID" value="OGB90453.1"/>
    <property type="molecule type" value="Genomic_DNA"/>
</dbReference>
<dbReference type="SMART" id="SM00852">
    <property type="entry name" value="MoCF_biosynth"/>
    <property type="match status" value="1"/>
</dbReference>
<sequence>METRSGKFRAAVLTTSDKGSKGEREDKSGKIIMDLLKTAPFEIVHYEMIPDDLETIKERLVKFCDELKVDLVLTTGGTGFSRRDNTPEATRAVIEKEAPGIPEAMRFEGWKKTKRAMLSRGIAGLRGQTLIINLPGSSRGARESLEAIIDELPHGLEMFEGREH</sequence>
<feature type="domain" description="MoaB/Mog" evidence="4">
    <location>
        <begin position="11"/>
        <end position="155"/>
    </location>
</feature>
<feature type="region of interest" description="Disordered" evidence="3">
    <location>
        <begin position="1"/>
        <end position="25"/>
    </location>
</feature>
<dbReference type="InterPro" id="IPR001453">
    <property type="entry name" value="MoaB/Mog_dom"/>
</dbReference>
<evidence type="ECO:0000313" key="5">
    <source>
        <dbReference type="EMBL" id="OGB90453.1"/>
    </source>
</evidence>
<dbReference type="NCBIfam" id="TIGR00177">
    <property type="entry name" value="molyb_syn"/>
    <property type="match status" value="1"/>
</dbReference>
<evidence type="ECO:0000259" key="4">
    <source>
        <dbReference type="SMART" id="SM00852"/>
    </source>
</evidence>
<dbReference type="Gene3D" id="3.40.980.10">
    <property type="entry name" value="MoaB/Mog-like domain"/>
    <property type="match status" value="1"/>
</dbReference>
<dbReference type="PANTHER" id="PTHR43764">
    <property type="entry name" value="MOLYBDENUM COFACTOR BIOSYNTHESIS"/>
    <property type="match status" value="1"/>
</dbReference>
<dbReference type="UniPathway" id="UPA00344"/>
<dbReference type="InterPro" id="IPR036425">
    <property type="entry name" value="MoaB/Mog-like_dom_sf"/>
</dbReference>
<dbReference type="InterPro" id="IPR008284">
    <property type="entry name" value="MoCF_biosynth_CS"/>
</dbReference>
<keyword evidence="2" id="KW-0501">Molybdenum cofactor biosynthesis</keyword>
<evidence type="ECO:0000256" key="2">
    <source>
        <dbReference type="ARBA" id="ARBA00023150"/>
    </source>
</evidence>
<dbReference type="Pfam" id="PF00994">
    <property type="entry name" value="MoCF_biosynth"/>
    <property type="match status" value="1"/>
</dbReference>
<accession>A0A1F4Q353</accession>
<dbReference type="PANTHER" id="PTHR43764:SF1">
    <property type="entry name" value="MOLYBDOPTERIN MOLYBDOTRANSFERASE"/>
    <property type="match status" value="1"/>
</dbReference>
<evidence type="ECO:0000256" key="1">
    <source>
        <dbReference type="ARBA" id="ARBA00005046"/>
    </source>
</evidence>
<comment type="caution">
    <text evidence="5">The sequence shown here is derived from an EMBL/GenBank/DDBJ whole genome shotgun (WGS) entry which is preliminary data.</text>
</comment>
<dbReference type="PROSITE" id="PS01078">
    <property type="entry name" value="MOCF_BIOSYNTHESIS_1"/>
    <property type="match status" value="1"/>
</dbReference>
<evidence type="ECO:0000256" key="3">
    <source>
        <dbReference type="SAM" id="MobiDB-lite"/>
    </source>
</evidence>
<dbReference type="CDD" id="cd00886">
    <property type="entry name" value="MogA_MoaB"/>
    <property type="match status" value="1"/>
</dbReference>
<reference evidence="5 6" key="1">
    <citation type="journal article" date="2016" name="Nat. Commun.">
        <title>Thousands of microbial genomes shed light on interconnected biogeochemical processes in an aquifer system.</title>
        <authorList>
            <person name="Anantharaman K."/>
            <person name="Brown C.T."/>
            <person name="Hug L.A."/>
            <person name="Sharon I."/>
            <person name="Castelle C.J."/>
            <person name="Probst A.J."/>
            <person name="Thomas B.C."/>
            <person name="Singh A."/>
            <person name="Wilkins M.J."/>
            <person name="Karaoz U."/>
            <person name="Brodie E.L."/>
            <person name="Williams K.H."/>
            <person name="Hubbard S.S."/>
            <person name="Banfield J.F."/>
        </authorList>
    </citation>
    <scope>NUCLEOTIDE SEQUENCE [LARGE SCALE GENOMIC DNA]</scope>
</reference>
<dbReference type="AlphaFoldDB" id="A0A1F4Q353"/>
<dbReference type="GO" id="GO:0006777">
    <property type="term" value="P:Mo-molybdopterin cofactor biosynthetic process"/>
    <property type="evidence" value="ECO:0007669"/>
    <property type="project" value="UniProtKB-KW"/>
</dbReference>
<dbReference type="SUPFAM" id="SSF53218">
    <property type="entry name" value="Molybdenum cofactor biosynthesis proteins"/>
    <property type="match status" value="1"/>
</dbReference>
<dbReference type="InterPro" id="IPR051920">
    <property type="entry name" value="MPT_Adenylyltrnsfr/MoaC-Rel"/>
</dbReference>
<comment type="pathway">
    <text evidence="1">Cofactor biosynthesis; molybdopterin biosynthesis.</text>
</comment>
<evidence type="ECO:0000313" key="6">
    <source>
        <dbReference type="Proteomes" id="UP000178724"/>
    </source>
</evidence>
<gene>
    <name evidence="5" type="ORF">A2625_00700</name>
</gene>